<keyword evidence="2" id="KW-1185">Reference proteome</keyword>
<dbReference type="SUPFAM" id="SSF52047">
    <property type="entry name" value="RNI-like"/>
    <property type="match status" value="1"/>
</dbReference>
<reference evidence="1 2" key="1">
    <citation type="journal article" date="2024" name="J Genomics">
        <title>Draft genome sequencing and assembly of Favolaschia claudopus CIRM-BRFM 2984 isolated from oak limbs.</title>
        <authorList>
            <person name="Navarro D."/>
            <person name="Drula E."/>
            <person name="Chaduli D."/>
            <person name="Cazenave R."/>
            <person name="Ahrendt S."/>
            <person name="Wang J."/>
            <person name="Lipzen A."/>
            <person name="Daum C."/>
            <person name="Barry K."/>
            <person name="Grigoriev I.V."/>
            <person name="Favel A."/>
            <person name="Rosso M.N."/>
            <person name="Martin F."/>
        </authorList>
    </citation>
    <scope>NUCLEOTIDE SEQUENCE [LARGE SCALE GENOMIC DNA]</scope>
    <source>
        <strain evidence="1 2">CIRM-BRFM 2984</strain>
    </source>
</reference>
<protein>
    <recommendedName>
        <fullName evidence="3">F-box domain-containing protein</fullName>
    </recommendedName>
</protein>
<evidence type="ECO:0008006" key="3">
    <source>
        <dbReference type="Google" id="ProtNLM"/>
    </source>
</evidence>
<accession>A0AAW0BN57</accession>
<dbReference type="Gene3D" id="3.80.10.10">
    <property type="entry name" value="Ribonuclease Inhibitor"/>
    <property type="match status" value="1"/>
</dbReference>
<dbReference type="Proteomes" id="UP001362999">
    <property type="component" value="Unassembled WGS sequence"/>
</dbReference>
<organism evidence="1 2">
    <name type="scientific">Favolaschia claudopus</name>
    <dbReference type="NCBI Taxonomy" id="2862362"/>
    <lineage>
        <taxon>Eukaryota</taxon>
        <taxon>Fungi</taxon>
        <taxon>Dikarya</taxon>
        <taxon>Basidiomycota</taxon>
        <taxon>Agaricomycotina</taxon>
        <taxon>Agaricomycetes</taxon>
        <taxon>Agaricomycetidae</taxon>
        <taxon>Agaricales</taxon>
        <taxon>Marasmiineae</taxon>
        <taxon>Mycenaceae</taxon>
        <taxon>Favolaschia</taxon>
    </lineage>
</organism>
<sequence length="366" mass="41715">MTSTRTKKALSDWFSNEVISEIIQAIPDRADVSAVCKTSKLFHSLGIPVLFQVVKLKNGSRIMAFVRTVSAKPDVSGFVRSLTTIDIGSIKSSRLQWLACLKSLTKLEDLSMTYFQFTPEDWDIFLSFTFPRLVHCKLDASYNERSKKSPMDFVARHSALESLSLNVWDPPKGPAPPQIPLLNLRRLQGPASLAQRITAPRLGEVRLEWESVHFEDVEPIFSTLKTMIPADNSFVFSNDGCWDNRLHDFLPCIANNVPHVKTLHLHLIDTDMWNSDTHIEWVAEQLPPLSKLEYLSIVMRGDEDDDHPYFLADEEDDLMAVETLGTACSSLQMCRLNDVVWRKENETWNQSSDDFDRLAGISWIER</sequence>
<proteinExistence type="predicted"/>
<gene>
    <name evidence="1" type="ORF">R3P38DRAFT_2935299</name>
</gene>
<dbReference type="AlphaFoldDB" id="A0AAW0BN57"/>
<dbReference type="InterPro" id="IPR032675">
    <property type="entry name" value="LRR_dom_sf"/>
</dbReference>
<evidence type="ECO:0000313" key="1">
    <source>
        <dbReference type="EMBL" id="KAK7028307.1"/>
    </source>
</evidence>
<evidence type="ECO:0000313" key="2">
    <source>
        <dbReference type="Proteomes" id="UP001362999"/>
    </source>
</evidence>
<comment type="caution">
    <text evidence="1">The sequence shown here is derived from an EMBL/GenBank/DDBJ whole genome shotgun (WGS) entry which is preliminary data.</text>
</comment>
<dbReference type="EMBL" id="JAWWNJ010000028">
    <property type="protein sequence ID" value="KAK7028307.1"/>
    <property type="molecule type" value="Genomic_DNA"/>
</dbReference>
<name>A0AAW0BN57_9AGAR</name>